<dbReference type="EMBL" id="JANPWB010000010">
    <property type="protein sequence ID" value="KAJ1140799.1"/>
    <property type="molecule type" value="Genomic_DNA"/>
</dbReference>
<protein>
    <submittedName>
        <fullName evidence="1">Uncharacterized protein</fullName>
    </submittedName>
</protein>
<name>A0AAV7QM34_PLEWA</name>
<keyword evidence="2" id="KW-1185">Reference proteome</keyword>
<evidence type="ECO:0000313" key="2">
    <source>
        <dbReference type="Proteomes" id="UP001066276"/>
    </source>
</evidence>
<evidence type="ECO:0000313" key="1">
    <source>
        <dbReference type="EMBL" id="KAJ1140799.1"/>
    </source>
</evidence>
<accession>A0AAV7QM34</accession>
<proteinExistence type="predicted"/>
<sequence>MEVPESVQIRNMGCHLSGRHDDHCQERNILWFHKVPIADDTEDDMYLEGQGLNAYDLRSPTPEADHRRVCISVELLRAAFLGSAATCEFAGLVGRIPEDRLMRCTHKTKVTGSGLVKTKL</sequence>
<dbReference type="AlphaFoldDB" id="A0AAV7QM34"/>
<gene>
    <name evidence="1" type="ORF">NDU88_007137</name>
</gene>
<organism evidence="1 2">
    <name type="scientific">Pleurodeles waltl</name>
    <name type="common">Iberian ribbed newt</name>
    <dbReference type="NCBI Taxonomy" id="8319"/>
    <lineage>
        <taxon>Eukaryota</taxon>
        <taxon>Metazoa</taxon>
        <taxon>Chordata</taxon>
        <taxon>Craniata</taxon>
        <taxon>Vertebrata</taxon>
        <taxon>Euteleostomi</taxon>
        <taxon>Amphibia</taxon>
        <taxon>Batrachia</taxon>
        <taxon>Caudata</taxon>
        <taxon>Salamandroidea</taxon>
        <taxon>Salamandridae</taxon>
        <taxon>Pleurodelinae</taxon>
        <taxon>Pleurodeles</taxon>
    </lineage>
</organism>
<dbReference type="Proteomes" id="UP001066276">
    <property type="component" value="Chromosome 6"/>
</dbReference>
<comment type="caution">
    <text evidence="1">The sequence shown here is derived from an EMBL/GenBank/DDBJ whole genome shotgun (WGS) entry which is preliminary data.</text>
</comment>
<reference evidence="1" key="1">
    <citation type="journal article" date="2022" name="bioRxiv">
        <title>Sequencing and chromosome-scale assembly of the giantPleurodeles waltlgenome.</title>
        <authorList>
            <person name="Brown T."/>
            <person name="Elewa A."/>
            <person name="Iarovenko S."/>
            <person name="Subramanian E."/>
            <person name="Araus A.J."/>
            <person name="Petzold A."/>
            <person name="Susuki M."/>
            <person name="Suzuki K.-i.T."/>
            <person name="Hayashi T."/>
            <person name="Toyoda A."/>
            <person name="Oliveira C."/>
            <person name="Osipova E."/>
            <person name="Leigh N.D."/>
            <person name="Simon A."/>
            <person name="Yun M.H."/>
        </authorList>
    </citation>
    <scope>NUCLEOTIDE SEQUENCE</scope>
    <source>
        <strain evidence="1">20211129_DDA</strain>
        <tissue evidence="1">Liver</tissue>
    </source>
</reference>